<accession>A0A8T0BGR7</accession>
<dbReference type="GO" id="GO:0070197">
    <property type="term" value="P:meiotic attachment of telomere to nuclear envelope"/>
    <property type="evidence" value="ECO:0007669"/>
    <property type="project" value="TreeGrafter"/>
</dbReference>
<dbReference type="Pfam" id="PF15077">
    <property type="entry name" value="MAJIN"/>
    <property type="match status" value="1"/>
</dbReference>
<keyword evidence="2" id="KW-1185">Reference proteome</keyword>
<dbReference type="GO" id="GO:0007129">
    <property type="term" value="P:homologous chromosome pairing at meiosis"/>
    <property type="evidence" value="ECO:0007669"/>
    <property type="project" value="TreeGrafter"/>
</dbReference>
<sequence>MSFCQHRSFPKRSNTMPIQAFSFPIPETRFFHVGQLVYKFKIRRGSQISGEEEMLESEVVNEELENAVRVVLMSLENLHPFTTQHFNIFPYKSRWERVSELRFWKGEKKLFAYPFLIILYVETNQWIPPLTVSHANKWVPSDRESGLDSPHLLSSTSCGFPLANAHRRNEKPQADCLTSSHQHDKMDPHLCLQYVFYFPPHFTF</sequence>
<dbReference type="Proteomes" id="UP000606274">
    <property type="component" value="Unassembled WGS sequence"/>
</dbReference>
<proteinExistence type="predicted"/>
<evidence type="ECO:0008006" key="3">
    <source>
        <dbReference type="Google" id="ProtNLM"/>
    </source>
</evidence>
<dbReference type="AlphaFoldDB" id="A0A8T0BGR7"/>
<organism evidence="1 2">
    <name type="scientific">Silurus meridionalis</name>
    <name type="common">Southern catfish</name>
    <name type="synonym">Silurus soldatovi meridionalis</name>
    <dbReference type="NCBI Taxonomy" id="175797"/>
    <lineage>
        <taxon>Eukaryota</taxon>
        <taxon>Metazoa</taxon>
        <taxon>Chordata</taxon>
        <taxon>Craniata</taxon>
        <taxon>Vertebrata</taxon>
        <taxon>Euteleostomi</taxon>
        <taxon>Actinopterygii</taxon>
        <taxon>Neopterygii</taxon>
        <taxon>Teleostei</taxon>
        <taxon>Ostariophysi</taxon>
        <taxon>Siluriformes</taxon>
        <taxon>Siluridae</taxon>
        <taxon>Silurus</taxon>
    </lineage>
</organism>
<reference evidence="1" key="1">
    <citation type="submission" date="2020-08" db="EMBL/GenBank/DDBJ databases">
        <title>Chromosome-level assembly of Southern catfish (Silurus meridionalis) provides insights into visual adaptation to the nocturnal and benthic lifestyles.</title>
        <authorList>
            <person name="Zhang Y."/>
            <person name="Wang D."/>
            <person name="Peng Z."/>
        </authorList>
    </citation>
    <scope>NUCLEOTIDE SEQUENCE</scope>
    <source>
        <strain evidence="1">SWU-2019-XX</strain>
        <tissue evidence="1">Muscle</tissue>
    </source>
</reference>
<dbReference type="PANTHER" id="PTHR35824">
    <property type="entry name" value="MEMBRANE-ANCHORED JUNCTION PROTEIN MAJIN"/>
    <property type="match status" value="1"/>
</dbReference>
<dbReference type="InterPro" id="IPR027816">
    <property type="entry name" value="MAJIN"/>
</dbReference>
<evidence type="ECO:0000313" key="2">
    <source>
        <dbReference type="Proteomes" id="UP000606274"/>
    </source>
</evidence>
<dbReference type="GO" id="GO:0003677">
    <property type="term" value="F:DNA binding"/>
    <property type="evidence" value="ECO:0007669"/>
    <property type="project" value="InterPro"/>
</dbReference>
<name>A0A8T0BGR7_SILME</name>
<dbReference type="EMBL" id="JABFDY010000006">
    <property type="protein sequence ID" value="KAF7706361.1"/>
    <property type="molecule type" value="Genomic_DNA"/>
</dbReference>
<evidence type="ECO:0000313" key="1">
    <source>
        <dbReference type="EMBL" id="KAF7706361.1"/>
    </source>
</evidence>
<protein>
    <recommendedName>
        <fullName evidence="3">Membrane-anchored junction protein</fullName>
    </recommendedName>
</protein>
<comment type="caution">
    <text evidence="1">The sequence shown here is derived from an EMBL/GenBank/DDBJ whole genome shotgun (WGS) entry which is preliminary data.</text>
</comment>
<dbReference type="GO" id="GO:0005637">
    <property type="term" value="C:nuclear inner membrane"/>
    <property type="evidence" value="ECO:0007669"/>
    <property type="project" value="TreeGrafter"/>
</dbReference>
<gene>
    <name evidence="1" type="ORF">HF521_019615</name>
</gene>
<dbReference type="PANTHER" id="PTHR35824:SF1">
    <property type="entry name" value="MEMBRANE-ANCHORED JUNCTION PROTEIN"/>
    <property type="match status" value="1"/>
</dbReference>